<dbReference type="GO" id="GO:0005576">
    <property type="term" value="C:extracellular region"/>
    <property type="evidence" value="ECO:0007669"/>
    <property type="project" value="InterPro"/>
</dbReference>
<reference evidence="3" key="1">
    <citation type="submission" date="2011-07" db="EMBL/GenBank/DDBJ databases">
        <authorList>
            <consortium name="Caenorhabditis brenneri Sequencing and Analysis Consortium"/>
            <person name="Wilson R.K."/>
        </authorList>
    </citation>
    <scope>NUCLEOTIDE SEQUENCE [LARGE SCALE GENOMIC DNA]</scope>
    <source>
        <strain evidence="3">PB2801</strain>
    </source>
</reference>
<dbReference type="AlphaFoldDB" id="G0PB76"/>
<dbReference type="InParanoid" id="G0PB76"/>
<organism evidence="3">
    <name type="scientific">Caenorhabditis brenneri</name>
    <name type="common">Nematode worm</name>
    <dbReference type="NCBI Taxonomy" id="135651"/>
    <lineage>
        <taxon>Eukaryota</taxon>
        <taxon>Metazoa</taxon>
        <taxon>Ecdysozoa</taxon>
        <taxon>Nematoda</taxon>
        <taxon>Chromadorea</taxon>
        <taxon>Rhabditida</taxon>
        <taxon>Rhabditina</taxon>
        <taxon>Rhabditomorpha</taxon>
        <taxon>Rhabditoidea</taxon>
        <taxon>Rhabditidae</taxon>
        <taxon>Peloderinae</taxon>
        <taxon>Caenorhabditis</taxon>
    </lineage>
</organism>
<feature type="domain" description="Chitin-binding type-2" evidence="1">
    <location>
        <begin position="187"/>
        <end position="241"/>
    </location>
</feature>
<dbReference type="InterPro" id="IPR002557">
    <property type="entry name" value="Chitin-bd_dom"/>
</dbReference>
<dbReference type="HOGENOM" id="CLU_1152618_0_0_1"/>
<keyword evidence="3" id="KW-1185">Reference proteome</keyword>
<dbReference type="Proteomes" id="UP000008068">
    <property type="component" value="Unassembled WGS sequence"/>
</dbReference>
<accession>G0PB76</accession>
<evidence type="ECO:0000313" key="3">
    <source>
        <dbReference type="Proteomes" id="UP000008068"/>
    </source>
</evidence>
<feature type="domain" description="Chitin-binding type-2" evidence="1">
    <location>
        <begin position="98"/>
        <end position="151"/>
    </location>
</feature>
<evidence type="ECO:0000259" key="1">
    <source>
        <dbReference type="PROSITE" id="PS50940"/>
    </source>
</evidence>
<dbReference type="GO" id="GO:0008061">
    <property type="term" value="F:chitin binding"/>
    <property type="evidence" value="ECO:0007669"/>
    <property type="project" value="InterPro"/>
</dbReference>
<dbReference type="PROSITE" id="PS50940">
    <property type="entry name" value="CHIT_BIND_II"/>
    <property type="match status" value="2"/>
</dbReference>
<gene>
    <name evidence="2" type="ORF">CAEBREN_09633</name>
</gene>
<sequence length="241" mass="27980">MRKSSNIRRSCPTASCKKLAHLIVKYSIRYVPKAISYDSRVPKFTNYGMNRHISTMSAPVPYTQHSLPLSHFIERFDGTPKHAKVMKTMRYPGPINLTMDCKLKRDGEFEQDKCHPNYVYCFSGKRKLLTCIDGQVFKYGKGCVKMEECEKLWEEEATSTPAPIIEEEEQPLPSFVTSEQKTLVPNVKDCRDKINGVYAMKPCQAWYILCYRENGYMMRCSKGFVMSRRYMMCVGEEFCDE</sequence>
<proteinExistence type="predicted"/>
<dbReference type="EMBL" id="GL380202">
    <property type="protein sequence ID" value="EGT50250.1"/>
    <property type="molecule type" value="Genomic_DNA"/>
</dbReference>
<evidence type="ECO:0000313" key="2">
    <source>
        <dbReference type="EMBL" id="EGT50250.1"/>
    </source>
</evidence>
<protein>
    <recommendedName>
        <fullName evidence="1">Chitin-binding type-2 domain-containing protein</fullName>
    </recommendedName>
</protein>
<name>G0PB76_CAEBE</name>